<dbReference type="Pfam" id="PF19993">
    <property type="entry name" value="DO-GTPase2"/>
    <property type="match status" value="1"/>
</dbReference>
<keyword evidence="1" id="KW-0472">Membrane</keyword>
<dbReference type="SUPFAM" id="SSF52540">
    <property type="entry name" value="P-loop containing nucleoside triphosphate hydrolases"/>
    <property type="match status" value="1"/>
</dbReference>
<dbReference type="STRING" id="1179773.BN6_21730"/>
<evidence type="ECO:0000256" key="1">
    <source>
        <dbReference type="SAM" id="Phobius"/>
    </source>
</evidence>
<dbReference type="Proteomes" id="UP000006281">
    <property type="component" value="Chromosome"/>
</dbReference>
<evidence type="ECO:0000259" key="2">
    <source>
        <dbReference type="Pfam" id="PF19993"/>
    </source>
</evidence>
<sequence length="516" mass="55153">MAARRLRRDTGLPGRGEDDHMIVQLFLSLLQAVLALLVAGPVLAAAVALSLTLALVAIIREALDCLAAQADTEHLALDALPDPADRRYLSGPALRDHRRLGVACLVALHQRGLTQFDESFAGNGPHRVRPIRESELITRLPAVGILTFSTRAGFALGYVLALALLAGTWLVQLVLLTAAVAGFRLLSGTLWLFEVFSLALRQITTECPRCHTRLTRPVFVCPCGREHHALVPGAQGVFLRTCRCGQGLPTLLLTGKRGLSPRCGGCGASLPSPTQLMPTRHVPVVGGTGAGKSVFLHTAVACMRSGHDAVPADPFTDSRLAETGALLADGLFPPRTPVSRPVSYTLQVRNRLLHLYDAAGEIVQDADRIADSVFLALSDGVVLVIDPLALPAVRARADPDVLGASRTSGTDPKTVLDLLTETLSEHHTATPRRIAVVITKGDTLSGPTHPYATRPPDRPAAVRAWLIAHGHADIVHSAEHHFPHVHYFVVTYLTTSPTSHDDPAAPVHWLLTGTTP</sequence>
<dbReference type="eggNOG" id="ENOG5032TG9">
    <property type="taxonomic scope" value="Bacteria"/>
</dbReference>
<dbReference type="EMBL" id="HE804045">
    <property type="protein sequence ID" value="CCH29495.1"/>
    <property type="molecule type" value="Genomic_DNA"/>
</dbReference>
<protein>
    <recommendedName>
        <fullName evidence="2">Double-GTPase 2 domain-containing protein</fullName>
    </recommendedName>
</protein>
<keyword evidence="1" id="KW-1133">Transmembrane helix</keyword>
<dbReference type="KEGG" id="sesp:BN6_21730"/>
<dbReference type="InterPro" id="IPR027417">
    <property type="entry name" value="P-loop_NTPase"/>
</dbReference>
<dbReference type="InterPro" id="IPR045528">
    <property type="entry name" value="DO-GTPase2"/>
</dbReference>
<dbReference type="PATRIC" id="fig|1179773.3.peg.2166"/>
<reference evidence="3 4" key="1">
    <citation type="journal article" date="2012" name="BMC Genomics">
        <title>Complete genome sequence of Saccharothrix espanaensis DSM 44229T and comparison to the other completely sequenced Pseudonocardiaceae.</title>
        <authorList>
            <person name="Strobel T."/>
            <person name="Al-Dilaimi A."/>
            <person name="Blom J."/>
            <person name="Gessner A."/>
            <person name="Kalinowski J."/>
            <person name="Luzhetska M."/>
            <person name="Puhler A."/>
            <person name="Szczepanowski R."/>
            <person name="Bechthold A."/>
            <person name="Ruckert C."/>
        </authorList>
    </citation>
    <scope>NUCLEOTIDE SEQUENCE [LARGE SCALE GENOMIC DNA]</scope>
    <source>
        <strain evidence="4">ATCC 51144 / DSM 44229 / JCM 9112 / NBRC 15066 / NRRL 15764</strain>
    </source>
</reference>
<dbReference type="AlphaFoldDB" id="K0JQA5"/>
<feature type="transmembrane region" description="Helical" evidence="1">
    <location>
        <begin position="45"/>
        <end position="63"/>
    </location>
</feature>
<accession>K0JQA5</accession>
<proteinExistence type="predicted"/>
<evidence type="ECO:0000313" key="4">
    <source>
        <dbReference type="Proteomes" id="UP000006281"/>
    </source>
</evidence>
<gene>
    <name evidence="3" type="ordered locus">BN6_21730</name>
</gene>
<name>K0JQA5_SACES</name>
<dbReference type="HOGENOM" id="CLU_033427_0_0_11"/>
<keyword evidence="4" id="KW-1185">Reference proteome</keyword>
<evidence type="ECO:0000313" key="3">
    <source>
        <dbReference type="EMBL" id="CCH29495.1"/>
    </source>
</evidence>
<feature type="transmembrane region" description="Helical" evidence="1">
    <location>
        <begin position="21"/>
        <end position="39"/>
    </location>
</feature>
<feature type="domain" description="Double-GTPase 2" evidence="2">
    <location>
        <begin position="281"/>
        <end position="490"/>
    </location>
</feature>
<organism evidence="3 4">
    <name type="scientific">Saccharothrix espanaensis (strain ATCC 51144 / DSM 44229 / JCM 9112 / NBRC 15066 / NRRL 15764)</name>
    <dbReference type="NCBI Taxonomy" id="1179773"/>
    <lineage>
        <taxon>Bacteria</taxon>
        <taxon>Bacillati</taxon>
        <taxon>Actinomycetota</taxon>
        <taxon>Actinomycetes</taxon>
        <taxon>Pseudonocardiales</taxon>
        <taxon>Pseudonocardiaceae</taxon>
        <taxon>Saccharothrix</taxon>
    </lineage>
</organism>
<keyword evidence="1" id="KW-0812">Transmembrane</keyword>